<keyword evidence="1" id="KW-1133">Transmembrane helix</keyword>
<keyword evidence="3" id="KW-1185">Reference proteome</keyword>
<proteinExistence type="predicted"/>
<sequence>MDNIGKHILETQNENFHIDQLLAQKKIYSNAKILQGILIFITIPLPIIIALILKFYPTLFDEKHWIFVLYLVLASLFEKVLENYVDRYKKLAASIQEAFDTKVLNIEENESLNTVNIDNELIREKSKGPRKKSKRVADVTNWYSLNIISIRTNIASILCQRTNVFYDFSVRKRYNCAMRIIVVLTFIILMVISLKNDITLKLFLIEVVIPSIPVFMFAYKEINSNTESIDNLEHLRNLIEVNLNNLTIESNIQKPLLRKIQDRIYSNRILSPLIPDFLYYLIRPKLEDQMNYSVEQIVKKLTT</sequence>
<organism evidence="2 3">
    <name type="scientific">Flavobacterium aciduliphilum</name>
    <dbReference type="NCBI Taxonomy" id="1101402"/>
    <lineage>
        <taxon>Bacteria</taxon>
        <taxon>Pseudomonadati</taxon>
        <taxon>Bacteroidota</taxon>
        <taxon>Flavobacteriia</taxon>
        <taxon>Flavobacteriales</taxon>
        <taxon>Flavobacteriaceae</taxon>
        <taxon>Flavobacterium</taxon>
    </lineage>
</organism>
<dbReference type="OrthoDB" id="2943409at2"/>
<gene>
    <name evidence="2" type="ORF">CLV55_101305</name>
</gene>
<reference evidence="2 3" key="1">
    <citation type="submission" date="2018-06" db="EMBL/GenBank/DDBJ databases">
        <title>Genomic Encyclopedia of Archaeal and Bacterial Type Strains, Phase II (KMG-II): from individual species to whole genera.</title>
        <authorList>
            <person name="Goeker M."/>
        </authorList>
    </citation>
    <scope>NUCLEOTIDE SEQUENCE [LARGE SCALE GENOMIC DNA]</scope>
    <source>
        <strain evidence="2 3">DSM 25663</strain>
    </source>
</reference>
<name>A0A328YS72_9FLAO</name>
<feature type="transmembrane region" description="Helical" evidence="1">
    <location>
        <begin position="200"/>
        <end position="219"/>
    </location>
</feature>
<dbReference type="EMBL" id="QLSZ01000001">
    <property type="protein sequence ID" value="RAR75605.1"/>
    <property type="molecule type" value="Genomic_DNA"/>
</dbReference>
<dbReference type="Proteomes" id="UP000248840">
    <property type="component" value="Unassembled WGS sequence"/>
</dbReference>
<dbReference type="AlphaFoldDB" id="A0A328YS72"/>
<keyword evidence="1" id="KW-0472">Membrane</keyword>
<keyword evidence="1" id="KW-0812">Transmembrane</keyword>
<feature type="transmembrane region" description="Helical" evidence="1">
    <location>
        <begin position="65"/>
        <end position="81"/>
    </location>
</feature>
<dbReference type="RefSeq" id="WP_112111970.1">
    <property type="nucleotide sequence ID" value="NZ_QLSZ01000001.1"/>
</dbReference>
<evidence type="ECO:0000313" key="3">
    <source>
        <dbReference type="Proteomes" id="UP000248840"/>
    </source>
</evidence>
<evidence type="ECO:0000256" key="1">
    <source>
        <dbReference type="SAM" id="Phobius"/>
    </source>
</evidence>
<protein>
    <submittedName>
        <fullName evidence="2">Uncharacterized protein</fullName>
    </submittedName>
</protein>
<feature type="transmembrane region" description="Helical" evidence="1">
    <location>
        <begin position="33"/>
        <end position="53"/>
    </location>
</feature>
<accession>A0A328YS72</accession>
<dbReference type="InterPro" id="IPR049920">
    <property type="entry name" value="IK1_05631-like"/>
</dbReference>
<feature type="transmembrane region" description="Helical" evidence="1">
    <location>
        <begin position="176"/>
        <end position="194"/>
    </location>
</feature>
<dbReference type="Pfam" id="PF18159">
    <property type="entry name" value="S_4TM"/>
    <property type="match status" value="1"/>
</dbReference>
<evidence type="ECO:0000313" key="2">
    <source>
        <dbReference type="EMBL" id="RAR75605.1"/>
    </source>
</evidence>
<comment type="caution">
    <text evidence="2">The sequence shown here is derived from an EMBL/GenBank/DDBJ whole genome shotgun (WGS) entry which is preliminary data.</text>
</comment>